<feature type="region of interest" description="Disordered" evidence="1">
    <location>
        <begin position="389"/>
        <end position="508"/>
    </location>
</feature>
<protein>
    <recommendedName>
        <fullName evidence="2">START domain-containing protein</fullName>
    </recommendedName>
</protein>
<feature type="compositionally biased region" description="Polar residues" evidence="1">
    <location>
        <begin position="400"/>
        <end position="411"/>
    </location>
</feature>
<sequence length="722" mass="76854">MAASASKGASNMDDAAQATPTPTSILRRFLAVVEPSLIRELPPVEHAPNADDGATKTDGGEEIALSSWDLLYASHPSSSAGKSASASFDPAEVRGTSEMRTLVRTHPDPNTPLFSVQAFLPNLCARRFWTLMAESENRHLWDSSIQSAEIRPWVSDQKGQEGQSHPTMIGEEARLEVLLFGAVFMVTKARDMTLLSVDTKLPSSSSGQEPERLRLLSASQSISLSTFPPRKKYTRFHLGIGGFLVEDLPAEPSLPSSPSSSPGVIVTQISDLGPAATWLPSSIIKMVASTLVPRSLAKIADVARKMEIPPDLISSGESSVGPHSRAGSALAGTAGARQTRAVGSHGEVWEAGRGLPKELKGRPDSSNAVAIPSPKSDVIVAPLSNPALSSEARKELEEPSSATSVADQSSPPVEAASEPHAALGNSAAPDLNANATEQTIESSPPTPEILPDASSPQAADSPQLPTPTSERTVSNSSSASSLANSNEPKQGQNEETRSEDDDNEDEDDKTSILLADALSEELDRIILEAAQTLRLPKNHHLRPALVLPTEAASTTTTTDTSRHRISLALLSEDGMGSEEDVKERRRASRRLLDSSSVCAMLLAPGISLGPDDDVEDDSNDINDHEHGTTEGHQAGKSAFSFQGRSGIITAREVILDAYRADVEEQVRAIELCASTDEKEAQLETTASGSTEMVLWKSPSSSRAWWPSFGLLWGVLPMVSWSH</sequence>
<feature type="compositionally biased region" description="Polar residues" evidence="1">
    <location>
        <begin position="433"/>
        <end position="443"/>
    </location>
</feature>
<evidence type="ECO:0000313" key="4">
    <source>
        <dbReference type="Proteomes" id="UP000077671"/>
    </source>
</evidence>
<dbReference type="Pfam" id="PF01852">
    <property type="entry name" value="START"/>
    <property type="match status" value="1"/>
</dbReference>
<dbReference type="InterPro" id="IPR023393">
    <property type="entry name" value="START-like_dom_sf"/>
</dbReference>
<dbReference type="SUPFAM" id="SSF55961">
    <property type="entry name" value="Bet v1-like"/>
    <property type="match status" value="1"/>
</dbReference>
<organism evidence="3 4">
    <name type="scientific">Tilletia caries</name>
    <name type="common">wheat bunt fungus</name>
    <dbReference type="NCBI Taxonomy" id="13290"/>
    <lineage>
        <taxon>Eukaryota</taxon>
        <taxon>Fungi</taxon>
        <taxon>Dikarya</taxon>
        <taxon>Basidiomycota</taxon>
        <taxon>Ustilaginomycotina</taxon>
        <taxon>Exobasidiomycetes</taxon>
        <taxon>Tilletiales</taxon>
        <taxon>Tilletiaceae</taxon>
        <taxon>Tilletia</taxon>
    </lineage>
</organism>
<evidence type="ECO:0000313" key="3">
    <source>
        <dbReference type="EMBL" id="KAE8264161.1"/>
    </source>
</evidence>
<evidence type="ECO:0000259" key="2">
    <source>
        <dbReference type="Pfam" id="PF01852"/>
    </source>
</evidence>
<feature type="compositionally biased region" description="Acidic residues" evidence="1">
    <location>
        <begin position="497"/>
        <end position="508"/>
    </location>
</feature>
<evidence type="ECO:0000256" key="1">
    <source>
        <dbReference type="SAM" id="MobiDB-lite"/>
    </source>
</evidence>
<feature type="region of interest" description="Disordered" evidence="1">
    <location>
        <begin position="313"/>
        <end position="373"/>
    </location>
</feature>
<feature type="compositionally biased region" description="Basic and acidic residues" evidence="1">
    <location>
        <begin position="347"/>
        <end position="363"/>
    </location>
</feature>
<dbReference type="GO" id="GO:0008289">
    <property type="term" value="F:lipid binding"/>
    <property type="evidence" value="ECO:0007669"/>
    <property type="project" value="InterPro"/>
</dbReference>
<name>A0A177UPM0_9BASI</name>
<dbReference type="EMBL" id="LWDD02000086">
    <property type="protein sequence ID" value="KAE8264161.1"/>
    <property type="molecule type" value="Genomic_DNA"/>
</dbReference>
<dbReference type="InterPro" id="IPR002913">
    <property type="entry name" value="START_lipid-bd_dom"/>
</dbReference>
<reference evidence="3" key="1">
    <citation type="submission" date="2016-04" db="EMBL/GenBank/DDBJ databases">
        <authorList>
            <person name="Nguyen H.D."/>
            <person name="Kesanakurti P."/>
            <person name="Cullis J."/>
            <person name="Levesque C.A."/>
            <person name="Hambleton S."/>
        </authorList>
    </citation>
    <scope>NUCLEOTIDE SEQUENCE</scope>
    <source>
        <strain evidence="3">DAOMC 238032</strain>
    </source>
</reference>
<feature type="region of interest" description="Disordered" evidence="1">
    <location>
        <begin position="608"/>
        <end position="635"/>
    </location>
</feature>
<accession>A0A177UPM0</accession>
<proteinExistence type="predicted"/>
<feature type="domain" description="START" evidence="2">
    <location>
        <begin position="97"/>
        <end position="261"/>
    </location>
</feature>
<dbReference type="Proteomes" id="UP000077671">
    <property type="component" value="Unassembled WGS sequence"/>
</dbReference>
<feature type="compositionally biased region" description="Low complexity" evidence="1">
    <location>
        <begin position="474"/>
        <end position="486"/>
    </location>
</feature>
<feature type="compositionally biased region" description="Acidic residues" evidence="1">
    <location>
        <begin position="610"/>
        <end position="620"/>
    </location>
</feature>
<gene>
    <name evidence="3" type="ORF">A4X03_0g1151</name>
</gene>
<reference evidence="3" key="2">
    <citation type="journal article" date="2019" name="IMA Fungus">
        <title>Genome sequencing and comparison of five Tilletia species to identify candidate genes for the detection of regulated species infecting wheat.</title>
        <authorList>
            <person name="Nguyen H.D.T."/>
            <person name="Sultana T."/>
            <person name="Kesanakurti P."/>
            <person name="Hambleton S."/>
        </authorList>
    </citation>
    <scope>NUCLEOTIDE SEQUENCE</scope>
    <source>
        <strain evidence="3">DAOMC 238032</strain>
    </source>
</reference>
<dbReference type="Gene3D" id="3.30.530.20">
    <property type="match status" value="1"/>
</dbReference>
<dbReference type="AlphaFoldDB" id="A0A177UPM0"/>
<comment type="caution">
    <text evidence="3">The sequence shown here is derived from an EMBL/GenBank/DDBJ whole genome shotgun (WGS) entry which is preliminary data.</text>
</comment>
<feature type="region of interest" description="Disordered" evidence="1">
    <location>
        <begin position="1"/>
        <end position="20"/>
    </location>
</feature>